<keyword evidence="1" id="KW-0479">Metal-binding</keyword>
<dbReference type="GO" id="GO:0016787">
    <property type="term" value="F:hydrolase activity"/>
    <property type="evidence" value="ECO:0007669"/>
    <property type="project" value="UniProtKB-KW"/>
</dbReference>
<evidence type="ECO:0000256" key="2">
    <source>
        <dbReference type="ARBA" id="ARBA00022741"/>
    </source>
</evidence>
<dbReference type="SUPFAM" id="SSF52540">
    <property type="entry name" value="P-loop containing nucleoside triphosphate hydrolases"/>
    <property type="match status" value="1"/>
</dbReference>
<dbReference type="InterPro" id="IPR006555">
    <property type="entry name" value="ATP-dep_Helicase_C"/>
</dbReference>
<comment type="similarity">
    <text evidence="10">Belongs to the helicase family. DinG subfamily.</text>
</comment>
<evidence type="ECO:0000256" key="9">
    <source>
        <dbReference type="ARBA" id="ARBA00023235"/>
    </source>
</evidence>
<dbReference type="SMART" id="SM00491">
    <property type="entry name" value="HELICc2"/>
    <property type="match status" value="1"/>
</dbReference>
<dbReference type="SMART" id="SM00487">
    <property type="entry name" value="DEXDc"/>
    <property type="match status" value="1"/>
</dbReference>
<protein>
    <submittedName>
        <fullName evidence="13">ATP-dependent DNA helicase</fullName>
        <ecNumber evidence="13">3.6.4.12</ecNumber>
    </submittedName>
</protein>
<name>A0ABV1B2Y6_9FIRM</name>
<evidence type="ECO:0000313" key="14">
    <source>
        <dbReference type="Proteomes" id="UP001469749"/>
    </source>
</evidence>
<evidence type="ECO:0000256" key="11">
    <source>
        <dbReference type="SAM" id="MobiDB-lite"/>
    </source>
</evidence>
<dbReference type="EC" id="3.6.4.12" evidence="13"/>
<evidence type="ECO:0000256" key="3">
    <source>
        <dbReference type="ARBA" id="ARBA00022801"/>
    </source>
</evidence>
<evidence type="ECO:0000259" key="12">
    <source>
        <dbReference type="PROSITE" id="PS51193"/>
    </source>
</evidence>
<comment type="caution">
    <text evidence="13">The sequence shown here is derived from an EMBL/GenBank/DDBJ whole genome shotgun (WGS) entry which is preliminary data.</text>
</comment>
<evidence type="ECO:0000256" key="4">
    <source>
        <dbReference type="ARBA" id="ARBA00022806"/>
    </source>
</evidence>
<dbReference type="InterPro" id="IPR045028">
    <property type="entry name" value="DinG/Rad3-like"/>
</dbReference>
<dbReference type="Pfam" id="PF13307">
    <property type="entry name" value="Helicase_C_2"/>
    <property type="match status" value="1"/>
</dbReference>
<dbReference type="EMBL" id="JBBMEK010000032">
    <property type="protein sequence ID" value="MEQ2364322.1"/>
    <property type="molecule type" value="Genomic_DNA"/>
</dbReference>
<gene>
    <name evidence="13" type="ORF">WMO25_04340</name>
</gene>
<evidence type="ECO:0000256" key="8">
    <source>
        <dbReference type="ARBA" id="ARBA00023125"/>
    </source>
</evidence>
<dbReference type="InterPro" id="IPR014013">
    <property type="entry name" value="Helic_SF1/SF2_ATP-bd_DinG/Rad3"/>
</dbReference>
<feature type="region of interest" description="Disordered" evidence="11">
    <location>
        <begin position="677"/>
        <end position="705"/>
    </location>
</feature>
<keyword evidence="5" id="KW-0067">ATP-binding</keyword>
<keyword evidence="8" id="KW-0238">DNA-binding</keyword>
<keyword evidence="2" id="KW-0547">Nucleotide-binding</keyword>
<keyword evidence="4 13" id="KW-0347">Helicase</keyword>
<evidence type="ECO:0000256" key="10">
    <source>
        <dbReference type="ARBA" id="ARBA00038058"/>
    </source>
</evidence>
<accession>A0ABV1B2Y6</accession>
<sequence length="721" mass="82000">MDNRFYFGFNTLEERKKRRKAELYSMSEQVSTFFWDEAPQHGLEMREGQQDMSFEIVDALINDQHFAIEAGVGIGKSFGYLVPVLLYSKRMNKPVIIATSTIALQEQLWRDVHAVMPLLGLNRDVILAKGQTHYLCNKRADEYMCDPKADPPDALKEGIKQGYEERKDFPEVLPQGVWDKVNVQRFSMKNCGSCEKKCKYYKVRAALKLTDGVVLCNQDFLTQHVMKLRRGQDGLINAAADLLVVDEAHNLDDKVRSATTERFGQGMLFGMIKSAFYELRSSDQSSVSKEKREAESAIIAFYNCLKAQVQKQINDAEQDMRYADRFFFDQNGSAVELLTEMNAAIHNLSSSIQIYSSMDFRNNRSFAASDDLDAVSESLSELLDRIDDMLIWIEQHGSNTELVYCPKNTREIVSRLYFNGDERTILTSATLTNATSGSLEEQYSYFISNTGFPAGDRGCLSEPKPSPYPYDEHAMIYYCDDLPHPTREHEAFIEKGVERLLEILSISNGKALVLFTAKTDMEEVYSILSEKNLPYKILMQQPGSSQDKVLNEFKEDTNSVLLGTGAYWEGISIEGKSLSNVIIFRLPFPVPDPIIEYKCSVAKDALMDVRVPEMIIKLKQGIGRLIRNFTDTGIVCIIDRRLRDEPPERYHDITWDSLPIKNRTSSLDELRKFYEGLPSPRNDDTNGSLFGNIEQPPKKRQSENGGVSCCTMKICTKKNNI</sequence>
<dbReference type="Proteomes" id="UP001469749">
    <property type="component" value="Unassembled WGS sequence"/>
</dbReference>
<dbReference type="Pfam" id="PF06733">
    <property type="entry name" value="DEAD_2"/>
    <property type="match status" value="1"/>
</dbReference>
<evidence type="ECO:0000313" key="13">
    <source>
        <dbReference type="EMBL" id="MEQ2364322.1"/>
    </source>
</evidence>
<dbReference type="InterPro" id="IPR027417">
    <property type="entry name" value="P-loop_NTPase"/>
</dbReference>
<evidence type="ECO:0000256" key="7">
    <source>
        <dbReference type="ARBA" id="ARBA00023014"/>
    </source>
</evidence>
<keyword evidence="6" id="KW-0408">Iron</keyword>
<keyword evidence="7" id="KW-0411">Iron-sulfur</keyword>
<dbReference type="InterPro" id="IPR010614">
    <property type="entry name" value="RAD3-like_helicase_DEAD"/>
</dbReference>
<dbReference type="RefSeq" id="WP_349084260.1">
    <property type="nucleotide sequence ID" value="NZ_JBBMEK010000032.1"/>
</dbReference>
<dbReference type="GO" id="GO:0003678">
    <property type="term" value="F:DNA helicase activity"/>
    <property type="evidence" value="ECO:0007669"/>
    <property type="project" value="UniProtKB-EC"/>
</dbReference>
<feature type="domain" description="Helicase ATP-binding" evidence="12">
    <location>
        <begin position="35"/>
        <end position="300"/>
    </location>
</feature>
<evidence type="ECO:0000256" key="6">
    <source>
        <dbReference type="ARBA" id="ARBA00023004"/>
    </source>
</evidence>
<dbReference type="PANTHER" id="PTHR11472:SF34">
    <property type="entry name" value="REGULATOR OF TELOMERE ELONGATION HELICASE 1"/>
    <property type="match status" value="1"/>
</dbReference>
<dbReference type="PANTHER" id="PTHR11472">
    <property type="entry name" value="DNA REPAIR DEAD HELICASE RAD3/XP-D SUBFAMILY MEMBER"/>
    <property type="match status" value="1"/>
</dbReference>
<dbReference type="Gene3D" id="3.40.50.300">
    <property type="entry name" value="P-loop containing nucleotide triphosphate hydrolases"/>
    <property type="match status" value="2"/>
</dbReference>
<dbReference type="InterPro" id="IPR014001">
    <property type="entry name" value="Helicase_ATP-bd"/>
</dbReference>
<keyword evidence="3 13" id="KW-0378">Hydrolase</keyword>
<keyword evidence="14" id="KW-1185">Reference proteome</keyword>
<reference evidence="13 14" key="1">
    <citation type="submission" date="2024-03" db="EMBL/GenBank/DDBJ databases">
        <title>Human intestinal bacterial collection.</title>
        <authorList>
            <person name="Pauvert C."/>
            <person name="Hitch T.C.A."/>
            <person name="Clavel T."/>
        </authorList>
    </citation>
    <scope>NUCLEOTIDE SEQUENCE [LARGE SCALE GENOMIC DNA]</scope>
    <source>
        <strain evidence="13 14">CLA-AA-H190</strain>
    </source>
</reference>
<evidence type="ECO:0000256" key="5">
    <source>
        <dbReference type="ARBA" id="ARBA00022840"/>
    </source>
</evidence>
<keyword evidence="9" id="KW-0413">Isomerase</keyword>
<dbReference type="PROSITE" id="PS51193">
    <property type="entry name" value="HELICASE_ATP_BIND_2"/>
    <property type="match status" value="1"/>
</dbReference>
<evidence type="ECO:0000256" key="1">
    <source>
        <dbReference type="ARBA" id="ARBA00022723"/>
    </source>
</evidence>
<organism evidence="13 14">
    <name type="scientific">Coprococcus intestinihominis</name>
    <dbReference type="NCBI Taxonomy" id="3133154"/>
    <lineage>
        <taxon>Bacteria</taxon>
        <taxon>Bacillati</taxon>
        <taxon>Bacillota</taxon>
        <taxon>Clostridia</taxon>
        <taxon>Lachnospirales</taxon>
        <taxon>Lachnospiraceae</taxon>
        <taxon>Coprococcus</taxon>
    </lineage>
</organism>
<proteinExistence type="inferred from homology"/>